<evidence type="ECO:0000313" key="1">
    <source>
        <dbReference type="EMBL" id="SER64183.1"/>
    </source>
</evidence>
<dbReference type="EMBL" id="FOGV01000003">
    <property type="protein sequence ID" value="SER64183.1"/>
    <property type="molecule type" value="Genomic_DNA"/>
</dbReference>
<dbReference type="InterPro" id="IPR012674">
    <property type="entry name" value="Calycin"/>
</dbReference>
<proteinExistence type="predicted"/>
<gene>
    <name evidence="1" type="ORF">SAMN05444126_103142</name>
</gene>
<dbReference type="STRING" id="1464123.SAMN05444126_103142"/>
<comment type="caution">
    <text evidence="1">The sequence shown here is derived from an EMBL/GenBank/DDBJ whole genome shotgun (WGS) entry which is preliminary data.</text>
</comment>
<dbReference type="SUPFAM" id="SSF50814">
    <property type="entry name" value="Lipocalins"/>
    <property type="match status" value="1"/>
</dbReference>
<organism evidence="1 2">
    <name type="scientific">Salisediminibacterium halotolerans</name>
    <dbReference type="NCBI Taxonomy" id="517425"/>
    <lineage>
        <taxon>Bacteria</taxon>
        <taxon>Bacillati</taxon>
        <taxon>Bacillota</taxon>
        <taxon>Bacilli</taxon>
        <taxon>Bacillales</taxon>
        <taxon>Bacillaceae</taxon>
        <taxon>Salisediminibacterium</taxon>
    </lineage>
</organism>
<accession>A0A1H9QWU8</accession>
<evidence type="ECO:0000313" key="2">
    <source>
        <dbReference type="Proteomes" id="UP000199318"/>
    </source>
</evidence>
<dbReference type="Proteomes" id="UP000199318">
    <property type="component" value="Unassembled WGS sequence"/>
</dbReference>
<reference evidence="2" key="1">
    <citation type="submission" date="2016-10" db="EMBL/GenBank/DDBJ databases">
        <authorList>
            <person name="de Groot N.N."/>
        </authorList>
    </citation>
    <scope>NUCLEOTIDE SEQUENCE [LARGE SCALE GENOMIC DNA]</scope>
    <source>
        <strain evidence="2">10nlg</strain>
    </source>
</reference>
<sequence>MAPAGNSVAIEMNTTITDGERRETHEMNAEGMLYRRGGMTVIRFEEPKDDPADDITLQTVKLSGAELSVNRKGHIAMKQRFVEGLETEGSYHSPYGKIAMQTETHEVNYAWDEIRRRGYFELRYTLSVQGDTVGEYHLYASLKEV</sequence>
<protein>
    <submittedName>
        <fullName evidence="1">Uncharacterized beta-barrel protein YwiB, DUF1934 family</fullName>
    </submittedName>
</protein>
<keyword evidence="2" id="KW-1185">Reference proteome</keyword>
<dbReference type="OrthoDB" id="2352933at2"/>
<dbReference type="RefSeq" id="WP_093072009.1">
    <property type="nucleotide sequence ID" value="NZ_FOGV01000003.1"/>
</dbReference>
<name>A0A1H9QWU8_9BACI</name>
<dbReference type="Gene3D" id="2.40.128.20">
    <property type="match status" value="1"/>
</dbReference>
<dbReference type="InterPro" id="IPR015231">
    <property type="entry name" value="DUF1934"/>
</dbReference>
<dbReference type="AlphaFoldDB" id="A0A1H9QWU8"/>
<dbReference type="Pfam" id="PF09148">
    <property type="entry name" value="DUF1934"/>
    <property type="match status" value="1"/>
</dbReference>